<feature type="compositionally biased region" description="Polar residues" evidence="1">
    <location>
        <begin position="103"/>
        <end position="112"/>
    </location>
</feature>
<evidence type="ECO:0000313" key="4">
    <source>
        <dbReference type="Proteomes" id="UP001157017"/>
    </source>
</evidence>
<name>A0ABQ6JNB6_9ACTN</name>
<evidence type="ECO:0000256" key="2">
    <source>
        <dbReference type="SAM" id="Phobius"/>
    </source>
</evidence>
<feature type="region of interest" description="Disordered" evidence="1">
    <location>
        <begin position="64"/>
        <end position="137"/>
    </location>
</feature>
<keyword evidence="2" id="KW-0472">Membrane</keyword>
<feature type="compositionally biased region" description="Low complexity" evidence="1">
    <location>
        <begin position="70"/>
        <end position="102"/>
    </location>
</feature>
<keyword evidence="2" id="KW-0812">Transmembrane</keyword>
<accession>A0ABQ6JNB6</accession>
<keyword evidence="2" id="KW-1133">Transmembrane helix</keyword>
<comment type="caution">
    <text evidence="3">The sequence shown here is derived from an EMBL/GenBank/DDBJ whole genome shotgun (WGS) entry which is preliminary data.</text>
</comment>
<feature type="transmembrane region" description="Helical" evidence="2">
    <location>
        <begin position="7"/>
        <end position="26"/>
    </location>
</feature>
<gene>
    <name evidence="3" type="ORF">GCM10025868_34260</name>
</gene>
<dbReference type="Proteomes" id="UP001157017">
    <property type="component" value="Unassembled WGS sequence"/>
</dbReference>
<organism evidence="3 4">
    <name type="scientific">Angustibacter aerolatus</name>
    <dbReference type="NCBI Taxonomy" id="1162965"/>
    <lineage>
        <taxon>Bacteria</taxon>
        <taxon>Bacillati</taxon>
        <taxon>Actinomycetota</taxon>
        <taxon>Actinomycetes</taxon>
        <taxon>Kineosporiales</taxon>
        <taxon>Kineosporiaceae</taxon>
    </lineage>
</organism>
<sequence length="137" mass="13770">MRRHDADVTSLVFGLVFLGVGVLVILQQQDVLAFPAASVAAPAVLVAAGLVGLVATLGGNRRRQAPALDSAPGSSAAATTTTVTPDRAQPAQPAQSPSSAPSTGATRLASSESSDDTVRLTKGPDTRPLGRQDTAGE</sequence>
<protein>
    <recommendedName>
        <fullName evidence="5">Lipopolysaccharide assembly protein A domain-containing protein</fullName>
    </recommendedName>
</protein>
<evidence type="ECO:0000256" key="1">
    <source>
        <dbReference type="SAM" id="MobiDB-lite"/>
    </source>
</evidence>
<feature type="transmembrane region" description="Helical" evidence="2">
    <location>
        <begin position="32"/>
        <end position="55"/>
    </location>
</feature>
<evidence type="ECO:0008006" key="5">
    <source>
        <dbReference type="Google" id="ProtNLM"/>
    </source>
</evidence>
<feature type="compositionally biased region" description="Basic and acidic residues" evidence="1">
    <location>
        <begin position="116"/>
        <end position="130"/>
    </location>
</feature>
<evidence type="ECO:0000313" key="3">
    <source>
        <dbReference type="EMBL" id="GMA88176.1"/>
    </source>
</evidence>
<keyword evidence="4" id="KW-1185">Reference proteome</keyword>
<reference evidence="4" key="1">
    <citation type="journal article" date="2019" name="Int. J. Syst. Evol. Microbiol.">
        <title>The Global Catalogue of Microorganisms (GCM) 10K type strain sequencing project: providing services to taxonomists for standard genome sequencing and annotation.</title>
        <authorList>
            <consortium name="The Broad Institute Genomics Platform"/>
            <consortium name="The Broad Institute Genome Sequencing Center for Infectious Disease"/>
            <person name="Wu L."/>
            <person name="Ma J."/>
        </authorList>
    </citation>
    <scope>NUCLEOTIDE SEQUENCE [LARGE SCALE GENOMIC DNA]</scope>
    <source>
        <strain evidence="4">NBRC 108730</strain>
    </source>
</reference>
<dbReference type="EMBL" id="BSUZ01000001">
    <property type="protein sequence ID" value="GMA88176.1"/>
    <property type="molecule type" value="Genomic_DNA"/>
</dbReference>
<proteinExistence type="predicted"/>